<comment type="caution">
    <text evidence="6">The sequence shown here is derived from an EMBL/GenBank/DDBJ whole genome shotgun (WGS) entry which is preliminary data.</text>
</comment>
<name>A0AAV7JRH6_9METZ</name>
<evidence type="ECO:0000256" key="1">
    <source>
        <dbReference type="ARBA" id="ARBA00004123"/>
    </source>
</evidence>
<evidence type="ECO:0000256" key="5">
    <source>
        <dbReference type="SAM" id="MobiDB-lite"/>
    </source>
</evidence>
<dbReference type="GO" id="GO:0003682">
    <property type="term" value="F:chromatin binding"/>
    <property type="evidence" value="ECO:0007669"/>
    <property type="project" value="TreeGrafter"/>
</dbReference>
<comment type="subcellular location">
    <subcellularLocation>
        <location evidence="1">Nucleus</location>
    </subcellularLocation>
</comment>
<gene>
    <name evidence="6" type="ORF">LOD99_5091</name>
</gene>
<dbReference type="Pfam" id="PF03985">
    <property type="entry name" value="Paf1"/>
    <property type="match status" value="1"/>
</dbReference>
<evidence type="ECO:0000256" key="3">
    <source>
        <dbReference type="ARBA" id="ARBA00020462"/>
    </source>
</evidence>
<organism evidence="6 7">
    <name type="scientific">Oopsacas minuta</name>
    <dbReference type="NCBI Taxonomy" id="111878"/>
    <lineage>
        <taxon>Eukaryota</taxon>
        <taxon>Metazoa</taxon>
        <taxon>Porifera</taxon>
        <taxon>Hexactinellida</taxon>
        <taxon>Hexasterophora</taxon>
        <taxon>Lyssacinosida</taxon>
        <taxon>Leucopsacidae</taxon>
        <taxon>Oopsacas</taxon>
    </lineage>
</organism>
<feature type="region of interest" description="Disordered" evidence="5">
    <location>
        <begin position="1"/>
        <end position="27"/>
    </location>
</feature>
<evidence type="ECO:0000256" key="4">
    <source>
        <dbReference type="ARBA" id="ARBA00023242"/>
    </source>
</evidence>
<dbReference type="InterPro" id="IPR007133">
    <property type="entry name" value="RNA_pol_II-assoc_Paf1"/>
</dbReference>
<keyword evidence="7" id="KW-1185">Reference proteome</keyword>
<reference evidence="6 7" key="1">
    <citation type="journal article" date="2023" name="BMC Biol.">
        <title>The compact genome of the sponge Oopsacas minuta (Hexactinellida) is lacking key metazoan core genes.</title>
        <authorList>
            <person name="Santini S."/>
            <person name="Schenkelaars Q."/>
            <person name="Jourda C."/>
            <person name="Duchesne M."/>
            <person name="Belahbib H."/>
            <person name="Rocher C."/>
            <person name="Selva M."/>
            <person name="Riesgo A."/>
            <person name="Vervoort M."/>
            <person name="Leys S.P."/>
            <person name="Kodjabachian L."/>
            <person name="Le Bivic A."/>
            <person name="Borchiellini C."/>
            <person name="Claverie J.M."/>
            <person name="Renard E."/>
        </authorList>
    </citation>
    <scope>NUCLEOTIDE SEQUENCE [LARGE SCALE GENOMIC DNA]</scope>
    <source>
        <strain evidence="6">SPO-2</strain>
    </source>
</reference>
<accession>A0AAV7JRH6</accession>
<dbReference type="GO" id="GO:0006368">
    <property type="term" value="P:transcription elongation by RNA polymerase II"/>
    <property type="evidence" value="ECO:0007669"/>
    <property type="project" value="InterPro"/>
</dbReference>
<feature type="region of interest" description="Disordered" evidence="5">
    <location>
        <begin position="390"/>
        <end position="409"/>
    </location>
</feature>
<dbReference type="Proteomes" id="UP001165289">
    <property type="component" value="Unassembled WGS sequence"/>
</dbReference>
<dbReference type="PANTHER" id="PTHR23188:SF12">
    <property type="entry name" value="RNA POLYMERASE II-ASSOCIATED FACTOR 1 HOMOLOG"/>
    <property type="match status" value="1"/>
</dbReference>
<dbReference type="PANTHER" id="PTHR23188">
    <property type="entry name" value="RNA POLYMERASE II-ASSOCIATED FACTOR 1 HOMOLOG"/>
    <property type="match status" value="1"/>
</dbReference>
<keyword evidence="4" id="KW-0539">Nucleus</keyword>
<protein>
    <recommendedName>
        <fullName evidence="3">RNA polymerase II-associated factor 1 homolog</fullName>
    </recommendedName>
</protein>
<evidence type="ECO:0000256" key="2">
    <source>
        <dbReference type="ARBA" id="ARBA00007560"/>
    </source>
</evidence>
<dbReference type="GO" id="GO:0016593">
    <property type="term" value="C:Cdc73/Paf1 complex"/>
    <property type="evidence" value="ECO:0007669"/>
    <property type="project" value="InterPro"/>
</dbReference>
<dbReference type="GO" id="GO:0000993">
    <property type="term" value="F:RNA polymerase II complex binding"/>
    <property type="evidence" value="ECO:0007669"/>
    <property type="project" value="TreeGrafter"/>
</dbReference>
<sequence>MPSSVRSDGGSSSKSGGSGRRSTSGLSSNRQDLICSVKYTNNLPDIPFDPKFLVYPFEQNRFVQYNTTSLESKHKHELMTEVDLGVPINLIDPAIYTQSDLPYQLDPKDEELLEEETPAPAESKRARQHAKTFSWLRKTEYISSEYARTTHIGAESSENKIGLGSRGRDRQSIHMDLYKDKNSQIIAIENTFEAAKEEIKCHYSKQNMEPEWIRPLFPDFGNWNLACTHVIFDSNPQARLETNATPNTSGAIMRAMTDERDNEEYIAFFLPTPDTIEKRKEDEAEERNYLEGQEYMYKLEREYNWSFLNKVKGYEDSYFFVMKDDCIFYNELSSRIKLNKRRGRRRTDLSSTMAVTHRDMTEEEIDRQDLRMMQLDDALDEADIDEGNEYLDFEVTGEPMKTEDKDTGDVELSQDLVQSSDNEFSLSPSDDD</sequence>
<dbReference type="EMBL" id="JAKMXF010000303">
    <property type="protein sequence ID" value="KAI6651483.1"/>
    <property type="molecule type" value="Genomic_DNA"/>
</dbReference>
<dbReference type="AlphaFoldDB" id="A0AAV7JRH6"/>
<comment type="similarity">
    <text evidence="2">Belongs to the PAF1 family.</text>
</comment>
<evidence type="ECO:0000313" key="7">
    <source>
        <dbReference type="Proteomes" id="UP001165289"/>
    </source>
</evidence>
<evidence type="ECO:0000313" key="6">
    <source>
        <dbReference type="EMBL" id="KAI6651483.1"/>
    </source>
</evidence>
<proteinExistence type="inferred from homology"/>